<protein>
    <submittedName>
        <fullName evidence="5">Uncharacterized protein</fullName>
    </submittedName>
</protein>
<gene>
    <name evidence="5" type="ORF">RDI58_029575</name>
</gene>
<dbReference type="PANTHER" id="PTHR31623">
    <property type="entry name" value="F21J9.9"/>
    <property type="match status" value="1"/>
</dbReference>
<dbReference type="EMBL" id="JBANQN010000012">
    <property type="protein sequence ID" value="KAK6774336.1"/>
    <property type="molecule type" value="Genomic_DNA"/>
</dbReference>
<keyword evidence="4" id="KW-0012">Acyltransferase</keyword>
<dbReference type="Gene3D" id="3.30.559.10">
    <property type="entry name" value="Chloramphenicol acetyltransferase-like domain"/>
    <property type="match status" value="1"/>
</dbReference>
<name>A0AAN8SYH6_SOLBU</name>
<dbReference type="GO" id="GO:0016746">
    <property type="term" value="F:acyltransferase activity"/>
    <property type="evidence" value="ECO:0007669"/>
    <property type="project" value="UniProtKB-KW"/>
</dbReference>
<evidence type="ECO:0000313" key="5">
    <source>
        <dbReference type="EMBL" id="KAK6774336.1"/>
    </source>
</evidence>
<dbReference type="PANTHER" id="PTHR31623:SF88">
    <property type="entry name" value="ACYLSUGAR ACYLTRANSFERASE 3-LIKE"/>
    <property type="match status" value="1"/>
</dbReference>
<keyword evidence="3" id="KW-0808">Transferase</keyword>
<sequence length="142" mass="15793">MSSIFDHPRTYIDNLVLPIDPWFPSTDSLVVAKLSFFECGGVALGVCLSHKVSDGCSLVEAITAFLYRCVNTTPSLLIQAVDHRGTSNDALVPVLPFVVSATNKEEMNLERLVSELRKGKERIQDMLKYIESEEFLCSKVLI</sequence>
<accession>A0AAN8SYH6</accession>
<comment type="caution">
    <text evidence="5">The sequence shown here is derived from an EMBL/GenBank/DDBJ whole genome shotgun (WGS) entry which is preliminary data.</text>
</comment>
<organism evidence="5 6">
    <name type="scientific">Solanum bulbocastanum</name>
    <name type="common">Wild potato</name>
    <dbReference type="NCBI Taxonomy" id="147425"/>
    <lineage>
        <taxon>Eukaryota</taxon>
        <taxon>Viridiplantae</taxon>
        <taxon>Streptophyta</taxon>
        <taxon>Embryophyta</taxon>
        <taxon>Tracheophyta</taxon>
        <taxon>Spermatophyta</taxon>
        <taxon>Magnoliopsida</taxon>
        <taxon>eudicotyledons</taxon>
        <taxon>Gunneridae</taxon>
        <taxon>Pentapetalae</taxon>
        <taxon>asterids</taxon>
        <taxon>lamiids</taxon>
        <taxon>Solanales</taxon>
        <taxon>Solanaceae</taxon>
        <taxon>Solanoideae</taxon>
        <taxon>Solaneae</taxon>
        <taxon>Solanum</taxon>
    </lineage>
</organism>
<comment type="pathway">
    <text evidence="1">Alkaloid biosynthesis.</text>
</comment>
<reference evidence="5 6" key="1">
    <citation type="submission" date="2024-02" db="EMBL/GenBank/DDBJ databases">
        <title>de novo genome assembly of Solanum bulbocastanum strain 11H21.</title>
        <authorList>
            <person name="Hosaka A.J."/>
        </authorList>
    </citation>
    <scope>NUCLEOTIDE SEQUENCE [LARGE SCALE GENOMIC DNA]</scope>
    <source>
        <tissue evidence="5">Young leaves</tissue>
    </source>
</reference>
<evidence type="ECO:0000313" key="6">
    <source>
        <dbReference type="Proteomes" id="UP001371456"/>
    </source>
</evidence>
<evidence type="ECO:0000256" key="2">
    <source>
        <dbReference type="ARBA" id="ARBA00009861"/>
    </source>
</evidence>
<keyword evidence="6" id="KW-1185">Reference proteome</keyword>
<evidence type="ECO:0000256" key="4">
    <source>
        <dbReference type="ARBA" id="ARBA00023315"/>
    </source>
</evidence>
<dbReference type="InterPro" id="IPR023213">
    <property type="entry name" value="CAT-like_dom_sf"/>
</dbReference>
<dbReference type="Proteomes" id="UP001371456">
    <property type="component" value="Unassembled WGS sequence"/>
</dbReference>
<evidence type="ECO:0000256" key="3">
    <source>
        <dbReference type="ARBA" id="ARBA00022679"/>
    </source>
</evidence>
<evidence type="ECO:0000256" key="1">
    <source>
        <dbReference type="ARBA" id="ARBA00004913"/>
    </source>
</evidence>
<dbReference type="Pfam" id="PF02458">
    <property type="entry name" value="Transferase"/>
    <property type="match status" value="1"/>
</dbReference>
<dbReference type="AlphaFoldDB" id="A0AAN8SYH6"/>
<comment type="similarity">
    <text evidence="2">Belongs to the plant acyltransferase family.</text>
</comment>
<proteinExistence type="inferred from homology"/>